<dbReference type="GO" id="GO:0016491">
    <property type="term" value="F:oxidoreductase activity"/>
    <property type="evidence" value="ECO:0007669"/>
    <property type="project" value="UniProtKB-KW"/>
</dbReference>
<sequence length="353" mass="39252">MASFLTITPHTYTHTHAAETKLETYHHNVPLYVVNRHSKSRIGRGMGFSTSKGYVGEKVYDELVKAGFEVTVLARSNLRNEENVRVIDYDSTESLTQALLGHDAVVSTLAVAAWPLQYKLIDAAVKAGSVKHFIPSDYTALSSCPEVAHLPFYKDARATQEYLRDKTEKSGMKWTVVATGPLLGCVLNGSYMYNFQEQTALQVSNQNHQVSMTRRHTLGKAIAAILSKSNEVRSGPMFIHDVVTTQTEMLRMAEKASGKKWPVQHVEGEAKVQEGLDMLNKAGANGPVFATFLIIHGTIFGGKYRTAWDGEGNKFLDLPMLPKDEFESLIEQRVRNEPIDGGLPWNSTPKPRK</sequence>
<keyword evidence="5" id="KW-1185">Reference proteome</keyword>
<protein>
    <submittedName>
        <fullName evidence="4">NmrA-like family protein</fullName>
    </submittedName>
</protein>
<evidence type="ECO:0000259" key="3">
    <source>
        <dbReference type="Pfam" id="PF05368"/>
    </source>
</evidence>
<dbReference type="PANTHER" id="PTHR47706:SF1">
    <property type="entry name" value="CIPA-LIKE, PUTATIVE (AFU_ORTHOLOGUE AFUA_1G12460)-RELATED"/>
    <property type="match status" value="1"/>
</dbReference>
<organism evidence="4 5">
    <name type="scientific">Fusarium austroafricanum</name>
    <dbReference type="NCBI Taxonomy" id="2364996"/>
    <lineage>
        <taxon>Eukaryota</taxon>
        <taxon>Fungi</taxon>
        <taxon>Dikarya</taxon>
        <taxon>Ascomycota</taxon>
        <taxon>Pezizomycotina</taxon>
        <taxon>Sordariomycetes</taxon>
        <taxon>Hypocreomycetidae</taxon>
        <taxon>Hypocreales</taxon>
        <taxon>Nectriaceae</taxon>
        <taxon>Fusarium</taxon>
        <taxon>Fusarium concolor species complex</taxon>
    </lineage>
</organism>
<evidence type="ECO:0000313" key="4">
    <source>
        <dbReference type="EMBL" id="KAF4440592.1"/>
    </source>
</evidence>
<keyword evidence="1" id="KW-0521">NADP</keyword>
<dbReference type="InterPro" id="IPR051609">
    <property type="entry name" value="NmrA/Isoflavone_reductase-like"/>
</dbReference>
<dbReference type="OrthoDB" id="9974981at2759"/>
<comment type="caution">
    <text evidence="4">The sequence shown here is derived from an EMBL/GenBank/DDBJ whole genome shotgun (WGS) entry which is preliminary data.</text>
</comment>
<dbReference type="PANTHER" id="PTHR47706">
    <property type="entry name" value="NMRA-LIKE FAMILY PROTEIN"/>
    <property type="match status" value="1"/>
</dbReference>
<dbReference type="SUPFAM" id="SSF51735">
    <property type="entry name" value="NAD(P)-binding Rossmann-fold domains"/>
    <property type="match status" value="1"/>
</dbReference>
<feature type="domain" description="NmrA-like" evidence="3">
    <location>
        <begin position="53"/>
        <end position="273"/>
    </location>
</feature>
<accession>A0A8H4JZ84</accession>
<evidence type="ECO:0000256" key="1">
    <source>
        <dbReference type="ARBA" id="ARBA00022857"/>
    </source>
</evidence>
<name>A0A8H4JZ84_9HYPO</name>
<evidence type="ECO:0000256" key="2">
    <source>
        <dbReference type="ARBA" id="ARBA00023002"/>
    </source>
</evidence>
<evidence type="ECO:0000313" key="5">
    <source>
        <dbReference type="Proteomes" id="UP000605986"/>
    </source>
</evidence>
<dbReference type="InterPro" id="IPR008030">
    <property type="entry name" value="NmrA-like"/>
</dbReference>
<reference evidence="4" key="1">
    <citation type="submission" date="2020-01" db="EMBL/GenBank/DDBJ databases">
        <title>Identification and distribution of gene clusters putatively required for synthesis of sphingolipid metabolism inhibitors in phylogenetically diverse species of the filamentous fungus Fusarium.</title>
        <authorList>
            <person name="Kim H.-S."/>
            <person name="Busman M."/>
            <person name="Brown D.W."/>
            <person name="Divon H."/>
            <person name="Uhlig S."/>
            <person name="Proctor R.H."/>
        </authorList>
    </citation>
    <scope>NUCLEOTIDE SEQUENCE</scope>
    <source>
        <strain evidence="4">NRRL 53441</strain>
    </source>
</reference>
<dbReference type="InterPro" id="IPR036291">
    <property type="entry name" value="NAD(P)-bd_dom_sf"/>
</dbReference>
<dbReference type="Proteomes" id="UP000605986">
    <property type="component" value="Unassembled WGS sequence"/>
</dbReference>
<dbReference type="AlphaFoldDB" id="A0A8H4JZ84"/>
<proteinExistence type="predicted"/>
<dbReference type="Gene3D" id="3.40.50.720">
    <property type="entry name" value="NAD(P)-binding Rossmann-like Domain"/>
    <property type="match status" value="1"/>
</dbReference>
<dbReference type="EMBL" id="JAADJG010000652">
    <property type="protein sequence ID" value="KAF4440592.1"/>
    <property type="molecule type" value="Genomic_DNA"/>
</dbReference>
<gene>
    <name evidence="4" type="ORF">F53441_12254</name>
</gene>
<dbReference type="Pfam" id="PF05368">
    <property type="entry name" value="NmrA"/>
    <property type="match status" value="1"/>
</dbReference>
<keyword evidence="2" id="KW-0560">Oxidoreductase</keyword>